<evidence type="ECO:0000313" key="4">
    <source>
        <dbReference type="Proteomes" id="UP001596415"/>
    </source>
</evidence>
<evidence type="ECO:0000256" key="1">
    <source>
        <dbReference type="SAM" id="MobiDB-lite"/>
    </source>
</evidence>
<dbReference type="EMBL" id="JBHTBN010000002">
    <property type="protein sequence ID" value="MFC7357291.1"/>
    <property type="molecule type" value="Genomic_DNA"/>
</dbReference>
<evidence type="ECO:0000313" key="3">
    <source>
        <dbReference type="EMBL" id="MFC7357291.1"/>
    </source>
</evidence>
<feature type="compositionally biased region" description="Basic and acidic residues" evidence="1">
    <location>
        <begin position="153"/>
        <end position="163"/>
    </location>
</feature>
<sequence length="163" mass="18404">MKKIVITCLASVLVMMGVHAQENKTVEKETTVKKVRVSDTKVETKVVAETETESGVIKVEGTSKQDQGSQEIKMKDKDIKVLSDDISIDERNRMRMEAIKQKQQMELQASIAAQKALVEKERKMLEEKKMQMMKDLEARRAALTARPKGMAKLQRDPDGDGIE</sequence>
<feature type="region of interest" description="Disordered" evidence="1">
    <location>
        <begin position="143"/>
        <end position="163"/>
    </location>
</feature>
<name>A0ABW2MX10_9FLAO</name>
<organism evidence="3 4">
    <name type="scientific">Jejudonia soesokkakensis</name>
    <dbReference type="NCBI Taxonomy" id="1323432"/>
    <lineage>
        <taxon>Bacteria</taxon>
        <taxon>Pseudomonadati</taxon>
        <taxon>Bacteroidota</taxon>
        <taxon>Flavobacteriia</taxon>
        <taxon>Flavobacteriales</taxon>
        <taxon>Flavobacteriaceae</taxon>
        <taxon>Jejudonia</taxon>
    </lineage>
</organism>
<gene>
    <name evidence="3" type="ORF">ACFQO1_06305</name>
</gene>
<dbReference type="Proteomes" id="UP001596415">
    <property type="component" value="Unassembled WGS sequence"/>
</dbReference>
<dbReference type="RefSeq" id="WP_380217137.1">
    <property type="nucleotide sequence ID" value="NZ_JBHTBN010000002.1"/>
</dbReference>
<reference evidence="4" key="1">
    <citation type="journal article" date="2019" name="Int. J. Syst. Evol. Microbiol.">
        <title>The Global Catalogue of Microorganisms (GCM) 10K type strain sequencing project: providing services to taxonomists for standard genome sequencing and annotation.</title>
        <authorList>
            <consortium name="The Broad Institute Genomics Platform"/>
            <consortium name="The Broad Institute Genome Sequencing Center for Infectious Disease"/>
            <person name="Wu L."/>
            <person name="Ma J."/>
        </authorList>
    </citation>
    <scope>NUCLEOTIDE SEQUENCE [LARGE SCALE GENOMIC DNA]</scope>
    <source>
        <strain evidence="4">CGMCC 1.16306</strain>
    </source>
</reference>
<comment type="caution">
    <text evidence="3">The sequence shown here is derived from an EMBL/GenBank/DDBJ whole genome shotgun (WGS) entry which is preliminary data.</text>
</comment>
<evidence type="ECO:0000256" key="2">
    <source>
        <dbReference type="SAM" id="SignalP"/>
    </source>
</evidence>
<keyword evidence="2" id="KW-0732">Signal</keyword>
<protein>
    <submittedName>
        <fullName evidence="3">Uncharacterized protein</fullName>
    </submittedName>
</protein>
<feature type="signal peptide" evidence="2">
    <location>
        <begin position="1"/>
        <end position="20"/>
    </location>
</feature>
<accession>A0ABW2MX10</accession>
<proteinExistence type="predicted"/>
<feature type="chain" id="PRO_5046439760" evidence="2">
    <location>
        <begin position="21"/>
        <end position="163"/>
    </location>
</feature>
<keyword evidence="4" id="KW-1185">Reference proteome</keyword>